<keyword evidence="10" id="KW-1185">Reference proteome</keyword>
<keyword evidence="5 7" id="KW-1133">Transmembrane helix</keyword>
<evidence type="ECO:0000259" key="8">
    <source>
        <dbReference type="PROSITE" id="PS50850"/>
    </source>
</evidence>
<feature type="transmembrane region" description="Helical" evidence="7">
    <location>
        <begin position="282"/>
        <end position="303"/>
    </location>
</feature>
<dbReference type="RefSeq" id="WP_234754874.1">
    <property type="nucleotide sequence ID" value="NZ_BAAAWN010000001.1"/>
</dbReference>
<evidence type="ECO:0000256" key="6">
    <source>
        <dbReference type="ARBA" id="ARBA00023136"/>
    </source>
</evidence>
<reference evidence="9 10" key="1">
    <citation type="submission" date="2024-09" db="EMBL/GenBank/DDBJ databases">
        <authorList>
            <person name="Sun Q."/>
            <person name="Mori K."/>
        </authorList>
    </citation>
    <scope>NUCLEOTIDE SEQUENCE [LARGE SCALE GENOMIC DNA]</scope>
    <source>
        <strain evidence="9 10">JCM 1334</strain>
    </source>
</reference>
<feature type="domain" description="Major facilitator superfamily (MFS) profile" evidence="8">
    <location>
        <begin position="11"/>
        <end position="397"/>
    </location>
</feature>
<evidence type="ECO:0000256" key="4">
    <source>
        <dbReference type="ARBA" id="ARBA00022692"/>
    </source>
</evidence>
<evidence type="ECO:0000256" key="1">
    <source>
        <dbReference type="ARBA" id="ARBA00004651"/>
    </source>
</evidence>
<feature type="transmembrane region" description="Helical" evidence="7">
    <location>
        <begin position="343"/>
        <end position="369"/>
    </location>
</feature>
<feature type="transmembrane region" description="Helical" evidence="7">
    <location>
        <begin position="217"/>
        <end position="236"/>
    </location>
</feature>
<comment type="caution">
    <text evidence="9">The sequence shown here is derived from an EMBL/GenBank/DDBJ whole genome shotgun (WGS) entry which is preliminary data.</text>
</comment>
<dbReference type="Gene3D" id="1.20.1250.20">
    <property type="entry name" value="MFS general substrate transporter like domains"/>
    <property type="match status" value="1"/>
</dbReference>
<feature type="transmembrane region" description="Helical" evidence="7">
    <location>
        <begin position="145"/>
        <end position="166"/>
    </location>
</feature>
<dbReference type="PROSITE" id="PS50850">
    <property type="entry name" value="MFS"/>
    <property type="match status" value="1"/>
</dbReference>
<feature type="transmembrane region" description="Helical" evidence="7">
    <location>
        <begin position="77"/>
        <end position="96"/>
    </location>
</feature>
<keyword evidence="2" id="KW-0813">Transport</keyword>
<sequence>MSTIVAPAHHRGFWVVASAFLLNMAFSAVPTPLYAIYAAQDGLTNVQITLVYAVYAAGVILSLFFGGHVSDWVGRKVVFVPALLVNVLAAAVFILWPSFTGLMVARVISGISIGLTTATATAYLSELHLGATADSSSRRAQVIATAANLGGIGVGPLVAGVLAQFAPYPLQLSYIVVGAAIAVLAILVALSPETAVQPEPAPPYRPQRVAVPREARSTFFGATAAGISAFAVYGLFNSLVPSFLANTMHETSHFVAGLVAFAAFAAGAIAQITFSRWRTRMMLIRSVGIVVLGLALFTGGMWLPNVALFITGGIITGAGAGLLFRSALVTAGSAAAPEARAEVLAGFFLGAYIGLSVPVIGLGIATQYWPATNAVLGFVALVVIAIIASVRGLTRTETM</sequence>
<gene>
    <name evidence="9" type="ORF">ACFFP1_12525</name>
</gene>
<feature type="transmembrane region" description="Helical" evidence="7">
    <location>
        <begin position="375"/>
        <end position="394"/>
    </location>
</feature>
<dbReference type="InterPro" id="IPR020846">
    <property type="entry name" value="MFS_dom"/>
</dbReference>
<feature type="transmembrane region" description="Helical" evidence="7">
    <location>
        <begin position="43"/>
        <end position="65"/>
    </location>
</feature>
<protein>
    <submittedName>
        <fullName evidence="9">MFS transporter</fullName>
    </submittedName>
</protein>
<evidence type="ECO:0000313" key="10">
    <source>
        <dbReference type="Proteomes" id="UP001589702"/>
    </source>
</evidence>
<evidence type="ECO:0000256" key="2">
    <source>
        <dbReference type="ARBA" id="ARBA00022448"/>
    </source>
</evidence>
<dbReference type="InterPro" id="IPR050171">
    <property type="entry name" value="MFS_Transporters"/>
</dbReference>
<dbReference type="Pfam" id="PF07690">
    <property type="entry name" value="MFS_1"/>
    <property type="match status" value="1"/>
</dbReference>
<evidence type="ECO:0000313" key="9">
    <source>
        <dbReference type="EMBL" id="MFB9820318.1"/>
    </source>
</evidence>
<organism evidence="9 10">
    <name type="scientific">Arthrobacter ramosus</name>
    <dbReference type="NCBI Taxonomy" id="1672"/>
    <lineage>
        <taxon>Bacteria</taxon>
        <taxon>Bacillati</taxon>
        <taxon>Actinomycetota</taxon>
        <taxon>Actinomycetes</taxon>
        <taxon>Micrococcales</taxon>
        <taxon>Micrococcaceae</taxon>
        <taxon>Arthrobacter</taxon>
    </lineage>
</organism>
<evidence type="ECO:0000256" key="7">
    <source>
        <dbReference type="SAM" id="Phobius"/>
    </source>
</evidence>
<dbReference type="EMBL" id="JBHMBC010000018">
    <property type="protein sequence ID" value="MFB9820318.1"/>
    <property type="molecule type" value="Genomic_DNA"/>
</dbReference>
<keyword evidence="6 7" id="KW-0472">Membrane</keyword>
<proteinExistence type="predicted"/>
<feature type="transmembrane region" description="Helical" evidence="7">
    <location>
        <begin position="12"/>
        <end position="37"/>
    </location>
</feature>
<accession>A0ABV5Y002</accession>
<keyword evidence="4 7" id="KW-0812">Transmembrane</keyword>
<feature type="transmembrane region" description="Helical" evidence="7">
    <location>
        <begin position="172"/>
        <end position="196"/>
    </location>
</feature>
<feature type="transmembrane region" description="Helical" evidence="7">
    <location>
        <begin position="309"/>
        <end position="331"/>
    </location>
</feature>
<evidence type="ECO:0000256" key="3">
    <source>
        <dbReference type="ARBA" id="ARBA00022475"/>
    </source>
</evidence>
<feature type="transmembrane region" description="Helical" evidence="7">
    <location>
        <begin position="102"/>
        <end position="124"/>
    </location>
</feature>
<dbReference type="InterPro" id="IPR036259">
    <property type="entry name" value="MFS_trans_sf"/>
</dbReference>
<evidence type="ECO:0000256" key="5">
    <source>
        <dbReference type="ARBA" id="ARBA00022989"/>
    </source>
</evidence>
<dbReference type="SUPFAM" id="SSF103473">
    <property type="entry name" value="MFS general substrate transporter"/>
    <property type="match status" value="1"/>
</dbReference>
<feature type="transmembrane region" description="Helical" evidence="7">
    <location>
        <begin position="251"/>
        <end position="270"/>
    </location>
</feature>
<dbReference type="Proteomes" id="UP001589702">
    <property type="component" value="Unassembled WGS sequence"/>
</dbReference>
<dbReference type="PANTHER" id="PTHR23517">
    <property type="entry name" value="RESISTANCE PROTEIN MDTM, PUTATIVE-RELATED-RELATED"/>
    <property type="match status" value="1"/>
</dbReference>
<name>A0ABV5Y002_ARTRM</name>
<dbReference type="PANTHER" id="PTHR23517:SF13">
    <property type="entry name" value="MAJOR FACILITATOR SUPERFAMILY MFS_1"/>
    <property type="match status" value="1"/>
</dbReference>
<dbReference type="InterPro" id="IPR011701">
    <property type="entry name" value="MFS"/>
</dbReference>
<comment type="subcellular location">
    <subcellularLocation>
        <location evidence="1">Cell membrane</location>
        <topology evidence="1">Multi-pass membrane protein</topology>
    </subcellularLocation>
</comment>
<keyword evidence="3" id="KW-1003">Cell membrane</keyword>